<evidence type="ECO:0000313" key="1">
    <source>
        <dbReference type="EMBL" id="QBP40200.1"/>
    </source>
</evidence>
<dbReference type="OrthoDB" id="2242871at2"/>
<accession>A0A4P6ZUP2</accession>
<dbReference type="SUPFAM" id="SSF82784">
    <property type="entry name" value="OsmC-like"/>
    <property type="match status" value="1"/>
</dbReference>
<dbReference type="PANTHER" id="PTHR42830:SF2">
    <property type="entry name" value="OSMC_OHR FAMILY PROTEIN"/>
    <property type="match status" value="1"/>
</dbReference>
<dbReference type="InterPro" id="IPR036102">
    <property type="entry name" value="OsmC/Ohrsf"/>
</dbReference>
<dbReference type="InterPro" id="IPR052707">
    <property type="entry name" value="OsmC_Ohr_Peroxiredoxin"/>
</dbReference>
<dbReference type="Proteomes" id="UP000294292">
    <property type="component" value="Chromosome"/>
</dbReference>
<dbReference type="RefSeq" id="WP_134208925.1">
    <property type="nucleotide sequence ID" value="NZ_CP038015.1"/>
</dbReference>
<evidence type="ECO:0000313" key="2">
    <source>
        <dbReference type="Proteomes" id="UP000294292"/>
    </source>
</evidence>
<sequence>MEKHSFQLSLDWKGPRTGVGQLETKTLKTQVSVPSELKGPGIGTNPEEMLLAAAATCYTATLAAMLGFNKIEQVALTVKSEAIVAVAQSGALTYEKIIHRPHIVLAAGTIERTLSLVERIAKKAETACMISKALAGNVELELDIKITLAE</sequence>
<dbReference type="InterPro" id="IPR003718">
    <property type="entry name" value="OsmC/Ohr_fam"/>
</dbReference>
<dbReference type="Gene3D" id="3.30.300.20">
    <property type="match status" value="1"/>
</dbReference>
<dbReference type="PANTHER" id="PTHR42830">
    <property type="entry name" value="OSMOTICALLY INDUCIBLE FAMILY PROTEIN"/>
    <property type="match status" value="1"/>
</dbReference>
<dbReference type="InterPro" id="IPR015946">
    <property type="entry name" value="KH_dom-like_a/b"/>
</dbReference>
<dbReference type="Pfam" id="PF02566">
    <property type="entry name" value="OsmC"/>
    <property type="match status" value="1"/>
</dbReference>
<dbReference type="EMBL" id="CP038015">
    <property type="protein sequence ID" value="QBP40200.1"/>
    <property type="molecule type" value="Genomic_DNA"/>
</dbReference>
<gene>
    <name evidence="1" type="ORF">E2636_03105</name>
</gene>
<keyword evidence="2" id="KW-1185">Reference proteome</keyword>
<dbReference type="AlphaFoldDB" id="A0A4P6ZUP2"/>
<proteinExistence type="predicted"/>
<reference evidence="1 2" key="1">
    <citation type="submission" date="2019-03" db="EMBL/GenBank/DDBJ databases">
        <title>Complete genome sequence of Paenisporosarcina antarctica CGMCC 1.6503T.</title>
        <authorList>
            <person name="Rong J.-C."/>
            <person name="Chi N.-Y."/>
            <person name="Zhang Q.-F."/>
        </authorList>
    </citation>
    <scope>NUCLEOTIDE SEQUENCE [LARGE SCALE GENOMIC DNA]</scope>
    <source>
        <strain evidence="1 2">CGMCC 1.6503</strain>
    </source>
</reference>
<dbReference type="KEGG" id="panc:E2636_03105"/>
<name>A0A4P6ZUP2_9BACL</name>
<organism evidence="1 2">
    <name type="scientific">Paenisporosarcina antarctica</name>
    <dbReference type="NCBI Taxonomy" id="417367"/>
    <lineage>
        <taxon>Bacteria</taxon>
        <taxon>Bacillati</taxon>
        <taxon>Bacillota</taxon>
        <taxon>Bacilli</taxon>
        <taxon>Bacillales</taxon>
        <taxon>Caryophanaceae</taxon>
        <taxon>Paenisporosarcina</taxon>
    </lineage>
</organism>
<evidence type="ECO:0008006" key="3">
    <source>
        <dbReference type="Google" id="ProtNLM"/>
    </source>
</evidence>
<protein>
    <recommendedName>
        <fullName evidence="3">OsmC family peroxiredoxin</fullName>
    </recommendedName>
</protein>